<proteinExistence type="predicted"/>
<name>A0ACD5ZU44_AVESA</name>
<dbReference type="EnsemblPlants" id="AVESA.00010b.r2.7AG1223920.2">
    <property type="protein sequence ID" value="AVESA.00010b.r2.7AG1223920.2.CDS"/>
    <property type="gene ID" value="AVESA.00010b.r2.7AG1223920"/>
</dbReference>
<dbReference type="Proteomes" id="UP001732700">
    <property type="component" value="Chromosome 7A"/>
</dbReference>
<accession>A0ACD5ZU44</accession>
<sequence>MEVMFMQVFEHRDWVEAQMRQQVASFSDSLACAFLAAGSQPPLWLFPHSTPAKGKQGNIVRKQSLDLANLKRDDAVHFAHPTSHQVFKPKPLEFGGIKPGSCNITGSSETINQCKSSMSETILSKFTSVHPLNEDLSSTISIEASLHELLHSVSNPLPKKETTHAAENYSLEGPTSGAPKILGLLEKDILDDDRGHSPHPKKNMLEDGCRHDTHSHVCGAFNTCSLQSAPNLEKLLHKSVNDEHLYQSNILFPGTINHNGSCSASASDAFISARIEPFQMQTSLPKLSPEFDRTTTTVLENDVDKVSNSSPNYCNILYDGDACCISKKISCFPYPDTDVKVATVEDKILTGIDCVACGTLNTENYPITTSPTTFPRYALYEKNQHASLEFDEEGIDGGQQVSDGAIPCQSVDVYADCDETVQQYQSFSIPVPSKTKSSTIKERVFLGLRESTKLFDLSCNLSTKYKMGSKMKPLCGKYESLAARLEKLAKRCSINSVDTDWHDPSYDINKLRDPDKYSSDLNDPLLMSNVLTYDSENANSVQEDIDIPLTPLVEKYSLEKLSGRTRFNSECMGSIPELACFQIHEDSNIAEEDEKEEMLTGCPGINYSTKELTGRKPPDHVTSVYQNREKSSSLSIRYVDVGRFGLTTPKTSSMNANRDLHIRTDQAMKNPKENRASSIRKGKLSQPLQDSKSRAELLNQKNARHRSEANLGKGWKPSNTVTNMTPFAPLVKQNQQFRACG</sequence>
<reference evidence="1" key="1">
    <citation type="submission" date="2021-05" db="EMBL/GenBank/DDBJ databases">
        <authorList>
            <person name="Scholz U."/>
            <person name="Mascher M."/>
            <person name="Fiebig A."/>
        </authorList>
    </citation>
    <scope>NUCLEOTIDE SEQUENCE [LARGE SCALE GENOMIC DNA]</scope>
</reference>
<keyword evidence="2" id="KW-1185">Reference proteome</keyword>
<protein>
    <submittedName>
        <fullName evidence="1">Uncharacterized protein</fullName>
    </submittedName>
</protein>
<evidence type="ECO:0000313" key="1">
    <source>
        <dbReference type="EnsemblPlants" id="AVESA.00010b.r2.7AG1223920.2.CDS"/>
    </source>
</evidence>
<organism evidence="1 2">
    <name type="scientific">Avena sativa</name>
    <name type="common">Oat</name>
    <dbReference type="NCBI Taxonomy" id="4498"/>
    <lineage>
        <taxon>Eukaryota</taxon>
        <taxon>Viridiplantae</taxon>
        <taxon>Streptophyta</taxon>
        <taxon>Embryophyta</taxon>
        <taxon>Tracheophyta</taxon>
        <taxon>Spermatophyta</taxon>
        <taxon>Magnoliopsida</taxon>
        <taxon>Liliopsida</taxon>
        <taxon>Poales</taxon>
        <taxon>Poaceae</taxon>
        <taxon>BOP clade</taxon>
        <taxon>Pooideae</taxon>
        <taxon>Poodae</taxon>
        <taxon>Poeae</taxon>
        <taxon>Poeae Chloroplast Group 1 (Aveneae type)</taxon>
        <taxon>Aveninae</taxon>
        <taxon>Avena</taxon>
    </lineage>
</organism>
<reference evidence="1" key="2">
    <citation type="submission" date="2025-09" db="UniProtKB">
        <authorList>
            <consortium name="EnsemblPlants"/>
        </authorList>
    </citation>
    <scope>IDENTIFICATION</scope>
</reference>
<evidence type="ECO:0000313" key="2">
    <source>
        <dbReference type="Proteomes" id="UP001732700"/>
    </source>
</evidence>